<comment type="caution">
    <text evidence="4">The sequence shown here is derived from an EMBL/GenBank/DDBJ whole genome shotgun (WGS) entry which is preliminary data.</text>
</comment>
<evidence type="ECO:0000259" key="3">
    <source>
        <dbReference type="Pfam" id="PF07137"/>
    </source>
</evidence>
<sequence>MWRSHRFVSALAALPALALLAPGASFVESHVADRVRRHQELTLRRASKKPEHDEDFLHPEGSFTLPAVIGGFAGLCLSFLVASMQMMPSVAEDGSPTGFAEFARKGGKMDADVGCFFVQCGKQTKECFAEDGRCLKGAMCLARCRGDSDCATQCFAEYGCPRLDAWLNCTVEKEQCVSVPAGTYDVKKFYAENIPTKMKDFDVRKLEGKWYKVRGYNPKYDCYPCQTNTFKYNTETKKMETEVKLRVARKKSGGYWENVLTEQMDVQSPSDRSTLFAKGEIFGLSFQEEWYVLGADDDFVMTAYVGNNLQDAYKGSFVYARTPELSAEAEAKARAIAEKSGLDWSKYCVIDNACPEQPPVDYSSPVSMNLDDMQDLLEWFAPGSTRGGTVKDANFTGDY</sequence>
<keyword evidence="2" id="KW-0732">Signal</keyword>
<keyword evidence="1" id="KW-0812">Transmembrane</keyword>
<proteinExistence type="predicted"/>
<dbReference type="PANTHER" id="PTHR33970:SF1">
    <property type="entry name" value="VIOLAXANTHIN DE-EPOXIDASE, CHLOROPLASTIC"/>
    <property type="match status" value="1"/>
</dbReference>
<dbReference type="SUPFAM" id="SSF50814">
    <property type="entry name" value="Lipocalins"/>
    <property type="match status" value="1"/>
</dbReference>
<feature type="chain" id="PRO_5046145823" description="VDE lipocalin domain-containing protein" evidence="2">
    <location>
        <begin position="27"/>
        <end position="399"/>
    </location>
</feature>
<evidence type="ECO:0000313" key="5">
    <source>
        <dbReference type="Proteomes" id="UP001642484"/>
    </source>
</evidence>
<name>A0ABP0J2A9_9DINO</name>
<dbReference type="PANTHER" id="PTHR33970">
    <property type="entry name" value="VIOLAXANTHIN DE-EPOXIDASE, CHLOROPLASTIC-RELATED"/>
    <property type="match status" value="1"/>
</dbReference>
<feature type="transmembrane region" description="Helical" evidence="1">
    <location>
        <begin position="63"/>
        <end position="82"/>
    </location>
</feature>
<protein>
    <recommendedName>
        <fullName evidence="3">VDE lipocalin domain-containing protein</fullName>
    </recommendedName>
</protein>
<gene>
    <name evidence="4" type="ORF">CCMP2556_LOCUS9258</name>
</gene>
<dbReference type="Proteomes" id="UP001642484">
    <property type="component" value="Unassembled WGS sequence"/>
</dbReference>
<dbReference type="Gene3D" id="2.40.128.20">
    <property type="match status" value="1"/>
</dbReference>
<dbReference type="Pfam" id="PF07137">
    <property type="entry name" value="VDE"/>
    <property type="match status" value="1"/>
</dbReference>
<keyword evidence="5" id="KW-1185">Reference proteome</keyword>
<evidence type="ECO:0000256" key="2">
    <source>
        <dbReference type="SAM" id="SignalP"/>
    </source>
</evidence>
<feature type="domain" description="VDE lipocalin" evidence="3">
    <location>
        <begin position="113"/>
        <end position="352"/>
    </location>
</feature>
<dbReference type="InterPro" id="IPR044682">
    <property type="entry name" value="VDE"/>
</dbReference>
<keyword evidence="1" id="KW-1133">Transmembrane helix</keyword>
<dbReference type="EMBL" id="CAXAMN010004269">
    <property type="protein sequence ID" value="CAK9008465.1"/>
    <property type="molecule type" value="Genomic_DNA"/>
</dbReference>
<accession>A0ABP0J2A9</accession>
<evidence type="ECO:0000313" key="4">
    <source>
        <dbReference type="EMBL" id="CAK9008465.1"/>
    </source>
</evidence>
<reference evidence="4 5" key="1">
    <citation type="submission" date="2024-02" db="EMBL/GenBank/DDBJ databases">
        <authorList>
            <person name="Chen Y."/>
            <person name="Shah S."/>
            <person name="Dougan E. K."/>
            <person name="Thang M."/>
            <person name="Chan C."/>
        </authorList>
    </citation>
    <scope>NUCLEOTIDE SEQUENCE [LARGE SCALE GENOMIC DNA]</scope>
</reference>
<evidence type="ECO:0000256" key="1">
    <source>
        <dbReference type="SAM" id="Phobius"/>
    </source>
</evidence>
<dbReference type="InterPro" id="IPR010788">
    <property type="entry name" value="VDE_dom"/>
</dbReference>
<feature type="signal peptide" evidence="2">
    <location>
        <begin position="1"/>
        <end position="26"/>
    </location>
</feature>
<organism evidence="4 5">
    <name type="scientific">Durusdinium trenchii</name>
    <dbReference type="NCBI Taxonomy" id="1381693"/>
    <lineage>
        <taxon>Eukaryota</taxon>
        <taxon>Sar</taxon>
        <taxon>Alveolata</taxon>
        <taxon>Dinophyceae</taxon>
        <taxon>Suessiales</taxon>
        <taxon>Symbiodiniaceae</taxon>
        <taxon>Durusdinium</taxon>
    </lineage>
</organism>
<dbReference type="InterPro" id="IPR012674">
    <property type="entry name" value="Calycin"/>
</dbReference>
<keyword evidence="1" id="KW-0472">Membrane</keyword>